<dbReference type="Pfam" id="PF13460">
    <property type="entry name" value="NAD_binding_10"/>
    <property type="match status" value="1"/>
</dbReference>
<dbReference type="PANTHER" id="PTHR43162:SF1">
    <property type="entry name" value="PRESTALK A DIFFERENTIATION PROTEIN A"/>
    <property type="match status" value="1"/>
</dbReference>
<gene>
    <name evidence="2" type="ORF">ACFP1K_04890</name>
</gene>
<comment type="caution">
    <text evidence="2">The sequence shown here is derived from an EMBL/GenBank/DDBJ whole genome shotgun (WGS) entry which is preliminary data.</text>
</comment>
<dbReference type="Gene3D" id="3.40.50.720">
    <property type="entry name" value="NAD(P)-binding Rossmann-like Domain"/>
    <property type="match status" value="1"/>
</dbReference>
<reference evidence="3" key="1">
    <citation type="journal article" date="2019" name="Int. J. Syst. Evol. Microbiol.">
        <title>The Global Catalogue of Microorganisms (GCM) 10K type strain sequencing project: providing services to taxonomists for standard genome sequencing and annotation.</title>
        <authorList>
            <consortium name="The Broad Institute Genomics Platform"/>
            <consortium name="The Broad Institute Genome Sequencing Center for Infectious Disease"/>
            <person name="Wu L."/>
            <person name="Ma J."/>
        </authorList>
    </citation>
    <scope>NUCLEOTIDE SEQUENCE [LARGE SCALE GENOMIC DNA]</scope>
    <source>
        <strain evidence="3">JCM 30346</strain>
    </source>
</reference>
<dbReference type="PANTHER" id="PTHR43162">
    <property type="match status" value="1"/>
</dbReference>
<feature type="domain" description="NAD(P)-binding" evidence="1">
    <location>
        <begin position="12"/>
        <end position="176"/>
    </location>
</feature>
<keyword evidence="3" id="KW-1185">Reference proteome</keyword>
<dbReference type="InterPro" id="IPR051604">
    <property type="entry name" value="Ergot_Alk_Oxidoreductase"/>
</dbReference>
<dbReference type="Gene3D" id="3.90.25.10">
    <property type="entry name" value="UDP-galactose 4-epimerase, domain 1"/>
    <property type="match status" value="1"/>
</dbReference>
<dbReference type="RefSeq" id="WP_380747285.1">
    <property type="nucleotide sequence ID" value="NZ_JBHSRF010000004.1"/>
</dbReference>
<sequence length="275" mass="29287">MTKTTKNVLVLGGTGKTGSRVASRLTELGLTARRAARGGPDVRFDWDDTTTHRPALDGVDRVYLVAPVQRVDFAPAVSSFLDLAETAGVRHVTYLSAYGVNHAPPEAAHRAVELDLMARSGFTYSILRPSWFMQNFSETFLRPVEDVLDMPTGDGTEAFVDAEDIAAVAAATLADPAAHAGAEYALTGPEAITLAGVAGIISGVTGRPMRHENNPDTWLARSGASAEYTEVLLFLAGNIASGRDARPCDDIQKVTGRPAGDFTAYARRTAHAWST</sequence>
<evidence type="ECO:0000313" key="3">
    <source>
        <dbReference type="Proteomes" id="UP001596137"/>
    </source>
</evidence>
<dbReference type="InterPro" id="IPR036291">
    <property type="entry name" value="NAD(P)-bd_dom_sf"/>
</dbReference>
<evidence type="ECO:0000313" key="2">
    <source>
        <dbReference type="EMBL" id="MFC6080482.1"/>
    </source>
</evidence>
<protein>
    <submittedName>
        <fullName evidence="2">NAD(P)H-binding protein</fullName>
    </submittedName>
</protein>
<dbReference type="SUPFAM" id="SSF51735">
    <property type="entry name" value="NAD(P)-binding Rossmann-fold domains"/>
    <property type="match status" value="1"/>
</dbReference>
<accession>A0ABW1ND87</accession>
<evidence type="ECO:0000259" key="1">
    <source>
        <dbReference type="Pfam" id="PF13460"/>
    </source>
</evidence>
<organism evidence="2 3">
    <name type="scientific">Sphaerisporangium aureirubrum</name>
    <dbReference type="NCBI Taxonomy" id="1544736"/>
    <lineage>
        <taxon>Bacteria</taxon>
        <taxon>Bacillati</taxon>
        <taxon>Actinomycetota</taxon>
        <taxon>Actinomycetes</taxon>
        <taxon>Streptosporangiales</taxon>
        <taxon>Streptosporangiaceae</taxon>
        <taxon>Sphaerisporangium</taxon>
    </lineage>
</organism>
<dbReference type="EMBL" id="JBHSRF010000004">
    <property type="protein sequence ID" value="MFC6080482.1"/>
    <property type="molecule type" value="Genomic_DNA"/>
</dbReference>
<name>A0ABW1ND87_9ACTN</name>
<proteinExistence type="predicted"/>
<dbReference type="InterPro" id="IPR016040">
    <property type="entry name" value="NAD(P)-bd_dom"/>
</dbReference>
<dbReference type="Proteomes" id="UP001596137">
    <property type="component" value="Unassembled WGS sequence"/>
</dbReference>